<reference evidence="3 4" key="2">
    <citation type="journal article" date="2010" name="Nature">
        <title>Comparative genomics reveals mobile pathogenicity chromosomes in Fusarium.</title>
        <authorList>
            <person name="Ma L.J."/>
            <person name="van der Does H.C."/>
            <person name="Borkovich K.A."/>
            <person name="Coleman J.J."/>
            <person name="Daboussi M.J."/>
            <person name="Di Pietro A."/>
            <person name="Dufresne M."/>
            <person name="Freitag M."/>
            <person name="Grabherr M."/>
            <person name="Henrissat B."/>
            <person name="Houterman P.M."/>
            <person name="Kang S."/>
            <person name="Shim W.B."/>
            <person name="Woloshuk C."/>
            <person name="Xie X."/>
            <person name="Xu J.R."/>
            <person name="Antoniw J."/>
            <person name="Baker S.E."/>
            <person name="Bluhm B.H."/>
            <person name="Breakspear A."/>
            <person name="Brown D.W."/>
            <person name="Butchko R.A."/>
            <person name="Chapman S."/>
            <person name="Coulson R."/>
            <person name="Coutinho P.M."/>
            <person name="Danchin E.G."/>
            <person name="Diener A."/>
            <person name="Gale L.R."/>
            <person name="Gardiner D.M."/>
            <person name="Goff S."/>
            <person name="Hammond-Kosack K.E."/>
            <person name="Hilburn K."/>
            <person name="Hua-Van A."/>
            <person name="Jonkers W."/>
            <person name="Kazan K."/>
            <person name="Kodira C.D."/>
            <person name="Koehrsen M."/>
            <person name="Kumar L."/>
            <person name="Lee Y.H."/>
            <person name="Li L."/>
            <person name="Manners J.M."/>
            <person name="Miranda-Saavedra D."/>
            <person name="Mukherjee M."/>
            <person name="Park G."/>
            <person name="Park J."/>
            <person name="Park S.Y."/>
            <person name="Proctor R.H."/>
            <person name="Regev A."/>
            <person name="Ruiz-Roldan M.C."/>
            <person name="Sain D."/>
            <person name="Sakthikumar S."/>
            <person name="Sykes S."/>
            <person name="Schwartz D.C."/>
            <person name="Turgeon B.G."/>
            <person name="Wapinski I."/>
            <person name="Yoder O."/>
            <person name="Young S."/>
            <person name="Zeng Q."/>
            <person name="Zhou S."/>
            <person name="Galagan J."/>
            <person name="Cuomo C.A."/>
            <person name="Kistler H.C."/>
            <person name="Rep M."/>
        </authorList>
    </citation>
    <scope>NUCLEOTIDE SEQUENCE [LARGE SCALE GENOMIC DNA]</scope>
    <source>
        <strain evidence="3">4287</strain>
        <strain evidence="4">4287 / CBS 123668 / FGSC 9935 / NRRL 34936</strain>
    </source>
</reference>
<evidence type="ECO:0000256" key="1">
    <source>
        <dbReference type="SAM" id="MobiDB-lite"/>
    </source>
</evidence>
<reference evidence="3" key="1">
    <citation type="submission" date="2007-04" db="EMBL/GenBank/DDBJ databases">
        <authorList>
            <consortium name="The Broad Institute Genome Sequencing Platform"/>
            <person name="Birren B."/>
            <person name="Lander E."/>
            <person name="Galagan J."/>
            <person name="Nusbaum C."/>
            <person name="Devon K."/>
            <person name="Ma L.-J."/>
            <person name="Jaffe D."/>
            <person name="Butler J."/>
            <person name="Alvarez P."/>
            <person name="Gnerre S."/>
            <person name="Grabherr M."/>
            <person name="Kleber M."/>
            <person name="Mauceli E."/>
            <person name="Brockman W."/>
            <person name="MacCallum I.A."/>
            <person name="Young S."/>
            <person name="LaButti K."/>
            <person name="DeCaprio D."/>
            <person name="Crawford M."/>
            <person name="Koehrsen M."/>
            <person name="Engels R."/>
            <person name="Montgomery P."/>
            <person name="Pearson M."/>
            <person name="Howarth C."/>
            <person name="Larson L."/>
            <person name="White J."/>
            <person name="O'Leary S."/>
            <person name="Kodira C."/>
            <person name="Zeng Q."/>
            <person name="Yandava C."/>
            <person name="Alvarado L."/>
            <person name="Kistler C."/>
            <person name="Shim W.-B."/>
            <person name="Kang S."/>
            <person name="Woloshuk C."/>
        </authorList>
    </citation>
    <scope>NUCLEOTIDE SEQUENCE</scope>
    <source>
        <strain evidence="3">4287</strain>
    </source>
</reference>
<dbReference type="VEuPathDB" id="FungiDB:FOXG_21526"/>
<protein>
    <submittedName>
        <fullName evidence="3">Uncharacterized protein</fullName>
    </submittedName>
</protein>
<dbReference type="VEuPathDB" id="FungiDB:FOXG_21527"/>
<dbReference type="EMBL" id="DS231717">
    <property type="protein sequence ID" value="KNB15912.1"/>
    <property type="molecule type" value="Genomic_DNA"/>
</dbReference>
<evidence type="ECO:0000313" key="2">
    <source>
        <dbReference type="EMBL" id="KNB15911.1"/>
    </source>
</evidence>
<name>A0A0J9WTE9_FUSO4</name>
<dbReference type="KEGG" id="fox:FOXG_21526"/>
<dbReference type="RefSeq" id="XP_018253956.1">
    <property type="nucleotide sequence ID" value="XM_018401870.1"/>
</dbReference>
<gene>
    <name evidence="2" type="ORF">FOXG_21526</name>
    <name evidence="3" type="ORF">FOXG_21527</name>
</gene>
<dbReference type="GeneID" id="28962232"/>
<dbReference type="GeneID" id="28962233"/>
<accession>A0A0J9WTE9</accession>
<dbReference type="Proteomes" id="UP000009097">
    <property type="component" value="Chromosome 14"/>
</dbReference>
<dbReference type="AlphaFoldDB" id="A0A0J9WTE9"/>
<dbReference type="RefSeq" id="XP_018253957.1">
    <property type="nucleotide sequence ID" value="XM_018401871.1"/>
</dbReference>
<dbReference type="KEGG" id="fox:FOXG_21527"/>
<organism evidence="3 4">
    <name type="scientific">Fusarium oxysporum f. sp. lycopersici (strain 4287 / CBS 123668 / FGSC 9935 / NRRL 34936)</name>
    <name type="common">Fusarium vascular wilt of tomato</name>
    <dbReference type="NCBI Taxonomy" id="426428"/>
    <lineage>
        <taxon>Eukaryota</taxon>
        <taxon>Fungi</taxon>
        <taxon>Dikarya</taxon>
        <taxon>Ascomycota</taxon>
        <taxon>Pezizomycotina</taxon>
        <taxon>Sordariomycetes</taxon>
        <taxon>Hypocreomycetidae</taxon>
        <taxon>Hypocreales</taxon>
        <taxon>Nectriaceae</taxon>
        <taxon>Fusarium</taxon>
        <taxon>Fusarium oxysporum species complex</taxon>
    </lineage>
</organism>
<feature type="compositionally biased region" description="Low complexity" evidence="1">
    <location>
        <begin position="68"/>
        <end position="80"/>
    </location>
</feature>
<sequence length="80" mass="8808">MAARPTLTTTTARRLLKVWQKTTRRLWGLYTADQSREGKLHGLQVPNWIMDLGTASSRSIANEHQGQEAANTAESAANTA</sequence>
<proteinExistence type="predicted"/>
<evidence type="ECO:0000313" key="3">
    <source>
        <dbReference type="EMBL" id="KNB15912.1"/>
    </source>
</evidence>
<dbReference type="EMBL" id="DS231717">
    <property type="protein sequence ID" value="KNB15911.1"/>
    <property type="molecule type" value="Genomic_DNA"/>
</dbReference>
<evidence type="ECO:0000313" key="4">
    <source>
        <dbReference type="Proteomes" id="UP000009097"/>
    </source>
</evidence>
<feature type="region of interest" description="Disordered" evidence="1">
    <location>
        <begin position="59"/>
        <end position="80"/>
    </location>
</feature>